<evidence type="ECO:0000313" key="3">
    <source>
        <dbReference type="Proteomes" id="UP000095042"/>
    </source>
</evidence>
<feature type="signal peptide" evidence="1">
    <location>
        <begin position="1"/>
        <end position="27"/>
    </location>
</feature>
<dbReference type="Proteomes" id="UP000095042">
    <property type="component" value="Unassembled WGS sequence"/>
</dbReference>
<proteinExistence type="predicted"/>
<keyword evidence="1" id="KW-0732">Signal</keyword>
<evidence type="ECO:0000256" key="1">
    <source>
        <dbReference type="SAM" id="SignalP"/>
    </source>
</evidence>
<sequence length="140" mass="14683">MVGTRILRHTGILAALALVCLPLATTAQQRRVPVIAGQNPGYDACGTVGVVRGLDPQGGDGFLAVRAGPSSDYAMLDKVYNGYLLSICDQSGKNGAWLGVVYSHKSMDCGVGTPWPQAAAYKGPCSSGWVYRKFVADYAG</sequence>
<dbReference type="EMBL" id="LPWD01000363">
    <property type="protein sequence ID" value="ODS02242.1"/>
    <property type="molecule type" value="Genomic_DNA"/>
</dbReference>
<gene>
    <name evidence="2" type="ORF">AUC71_16365</name>
</gene>
<dbReference type="RefSeq" id="WP_244500949.1">
    <property type="nucleotide sequence ID" value="NZ_LPWD01000363.1"/>
</dbReference>
<protein>
    <recommendedName>
        <fullName evidence="4">Integron</fullName>
    </recommendedName>
</protein>
<comment type="caution">
    <text evidence="2">The sequence shown here is derived from an EMBL/GenBank/DDBJ whole genome shotgun (WGS) entry which is preliminary data.</text>
</comment>
<organism evidence="2 3">
    <name type="scientific">Methyloceanibacter marginalis</name>
    <dbReference type="NCBI Taxonomy" id="1774971"/>
    <lineage>
        <taxon>Bacteria</taxon>
        <taxon>Pseudomonadati</taxon>
        <taxon>Pseudomonadota</taxon>
        <taxon>Alphaproteobacteria</taxon>
        <taxon>Hyphomicrobiales</taxon>
        <taxon>Hyphomicrobiaceae</taxon>
        <taxon>Methyloceanibacter</taxon>
    </lineage>
</organism>
<feature type="chain" id="PRO_5009139120" description="Integron" evidence="1">
    <location>
        <begin position="28"/>
        <end position="140"/>
    </location>
</feature>
<accession>A0A1E3W9Q6</accession>
<evidence type="ECO:0000313" key="2">
    <source>
        <dbReference type="EMBL" id="ODS02242.1"/>
    </source>
</evidence>
<name>A0A1E3W9Q6_9HYPH</name>
<dbReference type="Gene3D" id="2.30.30.40">
    <property type="entry name" value="SH3 Domains"/>
    <property type="match status" value="1"/>
</dbReference>
<dbReference type="AlphaFoldDB" id="A0A1E3W9Q6"/>
<evidence type="ECO:0008006" key="4">
    <source>
        <dbReference type="Google" id="ProtNLM"/>
    </source>
</evidence>
<reference evidence="2 3" key="1">
    <citation type="journal article" date="2016" name="Environ. Microbiol.">
        <title>New Methyloceanibacter diversity from North Sea sediments includes methanotroph containing solely the soluble methane monooxygenase.</title>
        <authorList>
            <person name="Vekeman B."/>
            <person name="Kerckhof F.M."/>
            <person name="Cremers G."/>
            <person name="de Vos P."/>
            <person name="Vandamme P."/>
            <person name="Boon N."/>
            <person name="Op den Camp H.J."/>
            <person name="Heylen K."/>
        </authorList>
    </citation>
    <scope>NUCLEOTIDE SEQUENCE [LARGE SCALE GENOMIC DNA]</scope>
    <source>
        <strain evidence="2 3">R-67177</strain>
    </source>
</reference>
<keyword evidence="3" id="KW-1185">Reference proteome</keyword>